<dbReference type="Proteomes" id="UP000199501">
    <property type="component" value="Unassembled WGS sequence"/>
</dbReference>
<protein>
    <recommendedName>
        <fullName evidence="4 9">N-(5'-phosphoribosyl)anthranilate isomerase</fullName>
        <shortName evidence="9">PRAI</shortName>
        <ecNumber evidence="3 9">5.3.1.24</ecNumber>
    </recommendedName>
</protein>
<reference evidence="12" key="1">
    <citation type="submission" date="2016-10" db="EMBL/GenBank/DDBJ databases">
        <authorList>
            <person name="Varghese N."/>
            <person name="Submissions S."/>
        </authorList>
    </citation>
    <scope>NUCLEOTIDE SEQUENCE [LARGE SCALE GENOMIC DNA]</scope>
    <source>
        <strain evidence="12">IBRC-M 10403</strain>
    </source>
</reference>
<dbReference type="EC" id="5.3.1.24" evidence="3 9"/>
<accession>A0A1G6N0X4</accession>
<dbReference type="CDD" id="cd00405">
    <property type="entry name" value="PRAI"/>
    <property type="match status" value="1"/>
</dbReference>
<feature type="domain" description="N-(5'phosphoribosyl) anthranilate isomerase (PRAI)" evidence="10">
    <location>
        <begin position="3"/>
        <end position="194"/>
    </location>
</feature>
<comment type="catalytic activity">
    <reaction evidence="1 9">
        <text>N-(5-phospho-beta-D-ribosyl)anthranilate = 1-(2-carboxyphenylamino)-1-deoxy-D-ribulose 5-phosphate</text>
        <dbReference type="Rhea" id="RHEA:21540"/>
        <dbReference type="ChEBI" id="CHEBI:18277"/>
        <dbReference type="ChEBI" id="CHEBI:58613"/>
        <dbReference type="EC" id="5.3.1.24"/>
    </reaction>
</comment>
<dbReference type="HAMAP" id="MF_00135">
    <property type="entry name" value="PRAI"/>
    <property type="match status" value="1"/>
</dbReference>
<proteinExistence type="inferred from homology"/>
<evidence type="ECO:0000256" key="9">
    <source>
        <dbReference type="HAMAP-Rule" id="MF_00135"/>
    </source>
</evidence>
<dbReference type="GO" id="GO:0004640">
    <property type="term" value="F:phosphoribosylanthranilate isomerase activity"/>
    <property type="evidence" value="ECO:0007669"/>
    <property type="project" value="UniProtKB-UniRule"/>
</dbReference>
<dbReference type="SUPFAM" id="SSF51366">
    <property type="entry name" value="Ribulose-phoshate binding barrel"/>
    <property type="match status" value="1"/>
</dbReference>
<dbReference type="Pfam" id="PF00697">
    <property type="entry name" value="PRAI"/>
    <property type="match status" value="1"/>
</dbReference>
<evidence type="ECO:0000256" key="6">
    <source>
        <dbReference type="ARBA" id="ARBA00022822"/>
    </source>
</evidence>
<evidence type="ECO:0000256" key="8">
    <source>
        <dbReference type="ARBA" id="ARBA00023235"/>
    </source>
</evidence>
<dbReference type="GO" id="GO:0000162">
    <property type="term" value="P:L-tryptophan biosynthetic process"/>
    <property type="evidence" value="ECO:0007669"/>
    <property type="project" value="UniProtKB-UniRule"/>
</dbReference>
<keyword evidence="5 9" id="KW-0028">Amino-acid biosynthesis</keyword>
<dbReference type="STRING" id="1271860.SAMN05216174_103130"/>
<comment type="pathway">
    <text evidence="2 9">Amino-acid biosynthesis; L-tryptophan biosynthesis; L-tryptophan from chorismate: step 3/5.</text>
</comment>
<evidence type="ECO:0000313" key="12">
    <source>
        <dbReference type="Proteomes" id="UP000199501"/>
    </source>
</evidence>
<dbReference type="PANTHER" id="PTHR42894">
    <property type="entry name" value="N-(5'-PHOSPHORIBOSYL)ANTHRANILATE ISOMERASE"/>
    <property type="match status" value="1"/>
</dbReference>
<gene>
    <name evidence="9" type="primary">trpF</name>
    <name evidence="11" type="ORF">SAMN05216174_103130</name>
</gene>
<evidence type="ECO:0000259" key="10">
    <source>
        <dbReference type="Pfam" id="PF00697"/>
    </source>
</evidence>
<dbReference type="AlphaFoldDB" id="A0A1G6N0X4"/>
<evidence type="ECO:0000256" key="1">
    <source>
        <dbReference type="ARBA" id="ARBA00001164"/>
    </source>
</evidence>
<dbReference type="InterPro" id="IPR001240">
    <property type="entry name" value="PRAI_dom"/>
</dbReference>
<dbReference type="PANTHER" id="PTHR42894:SF1">
    <property type="entry name" value="N-(5'-PHOSPHORIBOSYL)ANTHRANILATE ISOMERASE"/>
    <property type="match status" value="1"/>
</dbReference>
<evidence type="ECO:0000256" key="4">
    <source>
        <dbReference type="ARBA" id="ARBA00022272"/>
    </source>
</evidence>
<keyword evidence="6 9" id="KW-0822">Tryptophan biosynthesis</keyword>
<sequence>MFVKVCGLRSAADVAAAVSAGADAVGFVFAESVRRVEVAEAKALASGVPSEVLTVGVFSGIPAGRAGEMALTAGLGAIQLHGDYPREAFAELADLPVRLIRATTLKESTDVRAGGWGEDMLLLDSPVAGSGQRWNLASLDGARPSGKWMLAGGLRADNVADAVRAARPWGVDVSSGVEVTRGAKDPGLIRDFVTTVRQLAAAG</sequence>
<dbReference type="InterPro" id="IPR044643">
    <property type="entry name" value="TrpF_fam"/>
</dbReference>
<dbReference type="EMBL" id="FMZZ01000003">
    <property type="protein sequence ID" value="SDC61351.1"/>
    <property type="molecule type" value="Genomic_DNA"/>
</dbReference>
<dbReference type="OrthoDB" id="3243379at2"/>
<evidence type="ECO:0000256" key="2">
    <source>
        <dbReference type="ARBA" id="ARBA00004664"/>
    </source>
</evidence>
<dbReference type="Gene3D" id="3.20.20.70">
    <property type="entry name" value="Aldolase class I"/>
    <property type="match status" value="1"/>
</dbReference>
<keyword evidence="8 9" id="KW-0413">Isomerase</keyword>
<evidence type="ECO:0000313" key="11">
    <source>
        <dbReference type="EMBL" id="SDC61351.1"/>
    </source>
</evidence>
<evidence type="ECO:0000256" key="5">
    <source>
        <dbReference type="ARBA" id="ARBA00022605"/>
    </source>
</evidence>
<comment type="similarity">
    <text evidence="9">Belongs to the TrpF family.</text>
</comment>
<keyword evidence="7 9" id="KW-0057">Aromatic amino acid biosynthesis</keyword>
<dbReference type="RefSeq" id="WP_091449422.1">
    <property type="nucleotide sequence ID" value="NZ_FMZZ01000003.1"/>
</dbReference>
<keyword evidence="12" id="KW-1185">Reference proteome</keyword>
<name>A0A1G6N0X4_9PSEU</name>
<evidence type="ECO:0000256" key="7">
    <source>
        <dbReference type="ARBA" id="ARBA00023141"/>
    </source>
</evidence>
<evidence type="ECO:0000256" key="3">
    <source>
        <dbReference type="ARBA" id="ARBA00012572"/>
    </source>
</evidence>
<dbReference type="InterPro" id="IPR011060">
    <property type="entry name" value="RibuloseP-bd_barrel"/>
</dbReference>
<dbReference type="UniPathway" id="UPA00035">
    <property type="reaction ID" value="UER00042"/>
</dbReference>
<organism evidence="11 12">
    <name type="scientific">Actinokineospora iranica</name>
    <dbReference type="NCBI Taxonomy" id="1271860"/>
    <lineage>
        <taxon>Bacteria</taxon>
        <taxon>Bacillati</taxon>
        <taxon>Actinomycetota</taxon>
        <taxon>Actinomycetes</taxon>
        <taxon>Pseudonocardiales</taxon>
        <taxon>Pseudonocardiaceae</taxon>
        <taxon>Actinokineospora</taxon>
    </lineage>
</organism>
<dbReference type="InterPro" id="IPR013785">
    <property type="entry name" value="Aldolase_TIM"/>
</dbReference>